<evidence type="ECO:0000313" key="3">
    <source>
        <dbReference type="EMBL" id="MDJ1178434.1"/>
    </source>
</evidence>
<dbReference type="CDD" id="cd06260">
    <property type="entry name" value="DUF820-like"/>
    <property type="match status" value="1"/>
</dbReference>
<dbReference type="InterPro" id="IPR012296">
    <property type="entry name" value="Nuclease_put_TT1808"/>
</dbReference>
<proteinExistence type="predicted"/>
<keyword evidence="3" id="KW-0255">Endonuclease</keyword>
<feature type="domain" description="Putative restriction endonuclease" evidence="2">
    <location>
        <begin position="22"/>
        <end position="195"/>
    </location>
</feature>
<name>A0ABT7BGX5_9CYAN</name>
<feature type="region of interest" description="Disordered" evidence="1">
    <location>
        <begin position="225"/>
        <end position="253"/>
    </location>
</feature>
<comment type="caution">
    <text evidence="3">The sequence shown here is derived from an EMBL/GenBank/DDBJ whole genome shotgun (WGS) entry which is preliminary data.</text>
</comment>
<dbReference type="InterPro" id="IPR008538">
    <property type="entry name" value="Uma2"/>
</dbReference>
<dbReference type="PANTHER" id="PTHR33352:SF3">
    <property type="entry name" value="SLR1612 PROTEIN"/>
    <property type="match status" value="1"/>
</dbReference>
<dbReference type="RefSeq" id="WP_283761750.1">
    <property type="nucleotide sequence ID" value="NZ_JAQPOK010000048.1"/>
</dbReference>
<keyword evidence="4" id="KW-1185">Reference proteome</keyword>
<keyword evidence="3" id="KW-0378">Hydrolase</keyword>
<dbReference type="GO" id="GO:0004519">
    <property type="term" value="F:endonuclease activity"/>
    <property type="evidence" value="ECO:0007669"/>
    <property type="project" value="UniProtKB-KW"/>
</dbReference>
<reference evidence="3 4" key="1">
    <citation type="submission" date="2023-01" db="EMBL/GenBank/DDBJ databases">
        <title>Novel diversity within Roseofilum (Cyanobacteria; Desertifilaceae) from marine benthic mats with descriptions of four novel species.</title>
        <authorList>
            <person name="Wang Y."/>
            <person name="Berthold D.E."/>
            <person name="Hu J."/>
            <person name="Lefler F.W."/>
            <person name="Laughinghouse H.D. IV."/>
        </authorList>
    </citation>
    <scope>NUCLEOTIDE SEQUENCE [LARGE SCALE GENOMIC DNA]</scope>
    <source>
        <strain evidence="3 4">BLCC-M91</strain>
    </source>
</reference>
<organism evidence="3 4">
    <name type="scientific">Roseofilum halophilum BLCC-M91</name>
    <dbReference type="NCBI Taxonomy" id="3022259"/>
    <lineage>
        <taxon>Bacteria</taxon>
        <taxon>Bacillati</taxon>
        <taxon>Cyanobacteriota</taxon>
        <taxon>Cyanophyceae</taxon>
        <taxon>Desertifilales</taxon>
        <taxon>Desertifilaceae</taxon>
        <taxon>Roseofilum</taxon>
        <taxon>Roseofilum halophilum</taxon>
    </lineage>
</organism>
<gene>
    <name evidence="3" type="ORF">PJF56_06125</name>
</gene>
<evidence type="ECO:0000256" key="1">
    <source>
        <dbReference type="SAM" id="MobiDB-lite"/>
    </source>
</evidence>
<dbReference type="Pfam" id="PF05685">
    <property type="entry name" value="Uma2"/>
    <property type="match status" value="1"/>
</dbReference>
<keyword evidence="3" id="KW-0540">Nuclease</keyword>
<evidence type="ECO:0000313" key="4">
    <source>
        <dbReference type="Proteomes" id="UP001231370"/>
    </source>
</evidence>
<sequence length="276" mass="33163">MVNLTEKPTKISRTAKREDLPTMYELPSEEVGEAGLPDQYHPIQAQLLEETFQPATYPREQIFSAMDLNLYYDVEKTKRYKRPDWFGVVGVSRLYEQRELRKSYVVWQEEVHPFIIVELLSASTQREDLGETTRKEIDEPPTKWEVYEQWLQVPYYIVYDGEQDNFRVFELENNRYQELEINNNQLWLEELGLGLRLWQGRYKGVERLWLRFYDELGNLIPTEAEEAERQQQRAEQQQQRADREQQEKERSQRALQELRDRLIAMGLDPDNLPNNR</sequence>
<evidence type="ECO:0000259" key="2">
    <source>
        <dbReference type="Pfam" id="PF05685"/>
    </source>
</evidence>
<dbReference type="Gene3D" id="3.90.1570.10">
    <property type="entry name" value="tt1808, chain A"/>
    <property type="match status" value="1"/>
</dbReference>
<dbReference type="PANTHER" id="PTHR33352">
    <property type="entry name" value="SLR1095 PROTEIN"/>
    <property type="match status" value="1"/>
</dbReference>
<dbReference type="Proteomes" id="UP001231370">
    <property type="component" value="Unassembled WGS sequence"/>
</dbReference>
<feature type="compositionally biased region" description="Basic and acidic residues" evidence="1">
    <location>
        <begin position="240"/>
        <end position="253"/>
    </location>
</feature>
<dbReference type="EMBL" id="JAQPOK010000048">
    <property type="protein sequence ID" value="MDJ1178434.1"/>
    <property type="molecule type" value="Genomic_DNA"/>
</dbReference>
<protein>
    <submittedName>
        <fullName evidence="3">Uma2 family endonuclease</fullName>
    </submittedName>
</protein>
<accession>A0ABT7BGX5</accession>